<dbReference type="NCBIfam" id="TIGR00543">
    <property type="entry name" value="isochor_syn"/>
    <property type="match status" value="1"/>
</dbReference>
<comment type="caution">
    <text evidence="7">The sequence shown here is derived from an EMBL/GenBank/DDBJ whole genome shotgun (WGS) entry which is preliminary data.</text>
</comment>
<comment type="similarity">
    <text evidence="2">Belongs to the isochorismate synthase family.</text>
</comment>
<dbReference type="Proteomes" id="UP000237061">
    <property type="component" value="Unassembled WGS sequence"/>
</dbReference>
<dbReference type="PANTHER" id="PTHR42839">
    <property type="entry name" value="ISOCHORISMATE SYNTHASE ENTC"/>
    <property type="match status" value="1"/>
</dbReference>
<name>A0A2S3ZS14_ARTGL</name>
<proteinExistence type="inferred from homology"/>
<dbReference type="RefSeq" id="WP_103467327.1">
    <property type="nucleotide sequence ID" value="NZ_PPXC01000020.1"/>
</dbReference>
<dbReference type="EMBL" id="PPXC01000020">
    <property type="protein sequence ID" value="POH71899.1"/>
    <property type="molecule type" value="Genomic_DNA"/>
</dbReference>
<dbReference type="Pfam" id="PF00425">
    <property type="entry name" value="Chorismate_bind"/>
    <property type="match status" value="1"/>
</dbReference>
<dbReference type="GO" id="GO:0008909">
    <property type="term" value="F:isochorismate synthase activity"/>
    <property type="evidence" value="ECO:0007669"/>
    <property type="project" value="UniProtKB-EC"/>
</dbReference>
<evidence type="ECO:0000256" key="3">
    <source>
        <dbReference type="ARBA" id="ARBA00012824"/>
    </source>
</evidence>
<evidence type="ECO:0000256" key="1">
    <source>
        <dbReference type="ARBA" id="ARBA00000799"/>
    </source>
</evidence>
<dbReference type="InterPro" id="IPR005801">
    <property type="entry name" value="ADC_synthase"/>
</dbReference>
<keyword evidence="8" id="KW-1185">Reference proteome</keyword>
<dbReference type="InterPro" id="IPR004561">
    <property type="entry name" value="IsoChor_synthase"/>
</dbReference>
<evidence type="ECO:0000256" key="5">
    <source>
        <dbReference type="ARBA" id="ARBA00041564"/>
    </source>
</evidence>
<evidence type="ECO:0000313" key="8">
    <source>
        <dbReference type="Proteomes" id="UP000237061"/>
    </source>
</evidence>
<dbReference type="EC" id="5.4.4.2" evidence="3"/>
<reference evidence="7 8" key="1">
    <citation type="submission" date="2018-01" db="EMBL/GenBank/DDBJ databases">
        <title>Arthrobacter sp. nov., from glaciers in China.</title>
        <authorList>
            <person name="Liu Q."/>
            <person name="Xin Y.-H."/>
        </authorList>
    </citation>
    <scope>NUCLEOTIDE SEQUENCE [LARGE SCALE GENOMIC DNA]</scope>
    <source>
        <strain evidence="7 8">HLT2-12-2</strain>
    </source>
</reference>
<dbReference type="GO" id="GO:0009697">
    <property type="term" value="P:salicylic acid biosynthetic process"/>
    <property type="evidence" value="ECO:0007669"/>
    <property type="project" value="TreeGrafter"/>
</dbReference>
<feature type="domain" description="Chorismate-utilising enzyme C-terminal" evidence="6">
    <location>
        <begin position="119"/>
        <end position="372"/>
    </location>
</feature>
<accession>A0A2S3ZS14</accession>
<evidence type="ECO:0000256" key="2">
    <source>
        <dbReference type="ARBA" id="ARBA00005297"/>
    </source>
</evidence>
<keyword evidence="4" id="KW-0413">Isomerase</keyword>
<organism evidence="7 8">
    <name type="scientific">Arthrobacter glacialis</name>
    <dbReference type="NCBI Taxonomy" id="1664"/>
    <lineage>
        <taxon>Bacteria</taxon>
        <taxon>Bacillati</taxon>
        <taxon>Actinomycetota</taxon>
        <taxon>Actinomycetes</taxon>
        <taxon>Micrococcales</taxon>
        <taxon>Micrococcaceae</taxon>
        <taxon>Arthrobacter</taxon>
    </lineage>
</organism>
<dbReference type="InterPro" id="IPR019999">
    <property type="entry name" value="Anth_synth_I-like"/>
</dbReference>
<dbReference type="AlphaFoldDB" id="A0A2S3ZS14"/>
<sequence length="385" mass="40408">MTLQEAEYSIPASDWLHDPLAEYRQGDFLMSGTAGSILGRGGSRLSMGPHNSRQILAGHFAAAGRRSAIAGVLPFVPGGSGEFVVMDSTLRGPRLAPSGPARAVKDGGAAMAPNAPDPHFTAAVAKALTKFTADGLQKVVLARSRSTTLPKPLDINQLLARLIRQNPTAYVFAAPLPEGRTLVGASPELLIRRNGTMALSNPLAGSVPRCADPVQDLANAAALLESAKDLREHAIVVEMVAEVLNPLCINLQVPAAPELVRTGSMWHLSSKISGRLKDPEATSLDLAFALHPTPAVCGWPTQMACDLIAELEESNRGFYAGAVGWMDAAGDGEWAVSIRCADVSNDDLRVHAGAGIVPGSDPELELAETEAKFRTILAGLGVTQP</sequence>
<dbReference type="PRINTS" id="PR00095">
    <property type="entry name" value="ANTSNTHASEI"/>
</dbReference>
<dbReference type="PANTHER" id="PTHR42839:SF2">
    <property type="entry name" value="ISOCHORISMATE SYNTHASE ENTC"/>
    <property type="match status" value="1"/>
</dbReference>
<evidence type="ECO:0000256" key="4">
    <source>
        <dbReference type="ARBA" id="ARBA00023235"/>
    </source>
</evidence>
<dbReference type="Gene3D" id="3.60.120.10">
    <property type="entry name" value="Anthranilate synthase"/>
    <property type="match status" value="1"/>
</dbReference>
<dbReference type="InterPro" id="IPR015890">
    <property type="entry name" value="Chorismate_C"/>
</dbReference>
<evidence type="ECO:0000259" key="6">
    <source>
        <dbReference type="Pfam" id="PF00425"/>
    </source>
</evidence>
<gene>
    <name evidence="7" type="ORF">CVS27_18520</name>
</gene>
<protein>
    <recommendedName>
        <fullName evidence="3">isochorismate synthase</fullName>
        <ecNumber evidence="3">5.4.4.2</ecNumber>
    </recommendedName>
    <alternativeName>
        <fullName evidence="5">Isochorismate mutase</fullName>
    </alternativeName>
</protein>
<comment type="catalytic activity">
    <reaction evidence="1">
        <text>chorismate = isochorismate</text>
        <dbReference type="Rhea" id="RHEA:18985"/>
        <dbReference type="ChEBI" id="CHEBI:29748"/>
        <dbReference type="ChEBI" id="CHEBI:29780"/>
        <dbReference type="EC" id="5.4.4.2"/>
    </reaction>
</comment>
<dbReference type="SUPFAM" id="SSF56322">
    <property type="entry name" value="ADC synthase"/>
    <property type="match status" value="1"/>
</dbReference>
<evidence type="ECO:0000313" key="7">
    <source>
        <dbReference type="EMBL" id="POH71899.1"/>
    </source>
</evidence>